<sequence>MARTKVSAKKSTAGKSASKGAGPKAVPIKTLGTKRRRPQEEDEEKGEEEENEVMSEDEQREEEPKKLAAPARRCVQILQEDPDEAAEGSLDDEIVEIWENKMQPHMTQSQVSGLSAPSADNQGLVRLANKIQSVSERELLGYINKRTAMEGDLVQLLRAIFQGLPSYTDKGKQIRGAVLHRVMWLIIKGRLTNKKAEEAVNALLPEMDAVADEDFIDLAEVILWGVEKARSAEGRFLDFLPKTLAAIERLSAVGVDEHTNKTGPQYKSHLIARCEHVRRWNRRPSGTNVGGILG</sequence>
<keyword evidence="4" id="KW-1185">Reference proteome</keyword>
<organism evidence="3 4">
    <name type="scientific">Acanthamoeba castellanii (strain ATCC 30010 / Neff)</name>
    <dbReference type="NCBI Taxonomy" id="1257118"/>
    <lineage>
        <taxon>Eukaryota</taxon>
        <taxon>Amoebozoa</taxon>
        <taxon>Discosea</taxon>
        <taxon>Longamoebia</taxon>
        <taxon>Centramoebida</taxon>
        <taxon>Acanthamoebidae</taxon>
        <taxon>Acanthamoeba</taxon>
    </lineage>
</organism>
<evidence type="ECO:0000256" key="1">
    <source>
        <dbReference type="SAM" id="MobiDB-lite"/>
    </source>
</evidence>
<evidence type="ECO:0000259" key="2">
    <source>
        <dbReference type="Pfam" id="PF14675"/>
    </source>
</evidence>
<reference evidence="3 4" key="1">
    <citation type="journal article" date="2013" name="Genome Biol.">
        <title>Genome of Acanthamoeba castellanii highlights extensive lateral gene transfer and early evolution of tyrosine kinase signaling.</title>
        <authorList>
            <person name="Clarke M."/>
            <person name="Lohan A.J."/>
            <person name="Liu B."/>
            <person name="Lagkouvardos I."/>
            <person name="Roy S."/>
            <person name="Zafar N."/>
            <person name="Bertelli C."/>
            <person name="Schilde C."/>
            <person name="Kianianmomeni A."/>
            <person name="Burglin T.R."/>
            <person name="Frech C."/>
            <person name="Turcotte B."/>
            <person name="Kopec K.O."/>
            <person name="Synnott J.M."/>
            <person name="Choo C."/>
            <person name="Paponov I."/>
            <person name="Finkler A."/>
            <person name="Soon Heng Tan C."/>
            <person name="Hutchins A.P."/>
            <person name="Weinmeier T."/>
            <person name="Rattei T."/>
            <person name="Chu J.S."/>
            <person name="Gimenez G."/>
            <person name="Irimia M."/>
            <person name="Rigden D.J."/>
            <person name="Fitzpatrick D.A."/>
            <person name="Lorenzo-Morales J."/>
            <person name="Bateman A."/>
            <person name="Chiu C.H."/>
            <person name="Tang P."/>
            <person name="Hegemann P."/>
            <person name="Fromm H."/>
            <person name="Raoult D."/>
            <person name="Greub G."/>
            <person name="Miranda-Saavedra D."/>
            <person name="Chen N."/>
            <person name="Nash P."/>
            <person name="Ginger M.L."/>
            <person name="Horn M."/>
            <person name="Schaap P."/>
            <person name="Caler L."/>
            <person name="Loftus B."/>
        </authorList>
    </citation>
    <scope>NUCLEOTIDE SEQUENCE [LARGE SCALE GENOMIC DNA]</scope>
    <source>
        <strain evidence="3 4">Neff</strain>
    </source>
</reference>
<dbReference type="EMBL" id="KB007908">
    <property type="protein sequence ID" value="ELR21086.1"/>
    <property type="molecule type" value="Genomic_DNA"/>
</dbReference>
<dbReference type="Proteomes" id="UP000011083">
    <property type="component" value="Unassembled WGS sequence"/>
</dbReference>
<protein>
    <recommendedName>
        <fullName evidence="2">FANCI solenoid 1 domain-containing protein</fullName>
    </recommendedName>
</protein>
<feature type="compositionally biased region" description="Low complexity" evidence="1">
    <location>
        <begin position="9"/>
        <end position="25"/>
    </location>
</feature>
<dbReference type="VEuPathDB" id="AmoebaDB:ACA1_282520"/>
<name>L8H9L0_ACACF</name>
<dbReference type="InterPro" id="IPR029308">
    <property type="entry name" value="FANCI_S1"/>
</dbReference>
<dbReference type="KEGG" id="acan:ACA1_282520"/>
<gene>
    <name evidence="3" type="ORF">ACA1_282520</name>
</gene>
<accession>L8H9L0</accession>
<feature type="compositionally biased region" description="Acidic residues" evidence="1">
    <location>
        <begin position="40"/>
        <end position="61"/>
    </location>
</feature>
<dbReference type="RefSeq" id="XP_004344829.1">
    <property type="nucleotide sequence ID" value="XM_004344779.1"/>
</dbReference>
<feature type="domain" description="FANCI solenoid 1" evidence="2">
    <location>
        <begin position="174"/>
        <end position="273"/>
    </location>
</feature>
<dbReference type="GeneID" id="14921963"/>
<evidence type="ECO:0000313" key="4">
    <source>
        <dbReference type="Proteomes" id="UP000011083"/>
    </source>
</evidence>
<evidence type="ECO:0000313" key="3">
    <source>
        <dbReference type="EMBL" id="ELR21086.1"/>
    </source>
</evidence>
<dbReference type="AlphaFoldDB" id="L8H9L0"/>
<proteinExistence type="predicted"/>
<dbReference type="Pfam" id="PF14675">
    <property type="entry name" value="FANCI_S1"/>
    <property type="match status" value="1"/>
</dbReference>
<feature type="region of interest" description="Disordered" evidence="1">
    <location>
        <begin position="1"/>
        <end position="71"/>
    </location>
</feature>